<dbReference type="Pfam" id="PF13183">
    <property type="entry name" value="Fer4_8"/>
    <property type="match status" value="1"/>
</dbReference>
<dbReference type="InterPro" id="IPR012257">
    <property type="entry name" value="Glc_ox_4Fe-4S"/>
</dbReference>
<dbReference type="PANTHER" id="PTHR32479:SF17">
    <property type="entry name" value="GLYCOLATE OXIDASE IRON-SULFUR SUBUNIT"/>
    <property type="match status" value="1"/>
</dbReference>
<feature type="domain" description="4Fe-4S ferredoxin-type" evidence="6">
    <location>
        <begin position="74"/>
        <end position="105"/>
    </location>
</feature>
<dbReference type="PROSITE" id="PS51379">
    <property type="entry name" value="4FE4S_FER_2"/>
    <property type="match status" value="2"/>
</dbReference>
<dbReference type="InterPro" id="IPR017900">
    <property type="entry name" value="4Fe4S_Fe_S_CS"/>
</dbReference>
<dbReference type="PROSITE" id="PS00198">
    <property type="entry name" value="4FE4S_FER_1"/>
    <property type="match status" value="2"/>
</dbReference>
<evidence type="ECO:0000256" key="1">
    <source>
        <dbReference type="ARBA" id="ARBA00022485"/>
    </source>
</evidence>
<sequence length="442" mass="48281">MAQSQVSTEIPLGIVGGFRGPDPPAESDLYRCVHCGLCLSSCPTYVETALEMESPRGRLALMKAVNEGRVEITPRIVSHWDMCLQCRACEAVCPSGVPYGRIMERTRSQVRAAGLQSQELKRFSRFFLNSALPSPKKLRMGAYLVRIYQRLGIQKLVRLSHLLYLLPGGIGKLESQLPRLSKRFFGPSENLHPAQGEKKMTVALLSGCVMPLMQGPTMEATVRVLTRNGCDVMVPLGQGCCGALNGHAGDLETSRAMARTNIDSLMAAGVDRIITSSAGCGSSMKEYAELLKNDPEYHTKAARFSEMTQDVTEFLVALPFQDPISAVPRKVTYQDPCHLAHAQRITAAPRVILNSIPGLELVEMENSSLCCGGAGIYSSVQPILSKRLLKRKMASIDATDSQEVITANPGCMLQLEMGFKSQGKHGRVRHVVDILDEAYGLE</sequence>
<dbReference type="InterPro" id="IPR004017">
    <property type="entry name" value="Cys_rich_dom"/>
</dbReference>
<name>A0A381TB46_9ZZZZ</name>
<reference evidence="7" key="1">
    <citation type="submission" date="2018-05" db="EMBL/GenBank/DDBJ databases">
        <authorList>
            <person name="Lanie J.A."/>
            <person name="Ng W.-L."/>
            <person name="Kazmierczak K.M."/>
            <person name="Andrzejewski T.M."/>
            <person name="Davidsen T.M."/>
            <person name="Wayne K.J."/>
            <person name="Tettelin H."/>
            <person name="Glass J.I."/>
            <person name="Rusch D."/>
            <person name="Podicherti R."/>
            <person name="Tsui H.-C.T."/>
            <person name="Winkler M.E."/>
        </authorList>
    </citation>
    <scope>NUCLEOTIDE SEQUENCE</scope>
</reference>
<dbReference type="EMBL" id="UINC01004234">
    <property type="protein sequence ID" value="SVA12828.1"/>
    <property type="molecule type" value="Genomic_DNA"/>
</dbReference>
<keyword evidence="2" id="KW-0479">Metal-binding</keyword>
<dbReference type="InterPro" id="IPR017896">
    <property type="entry name" value="4Fe4S_Fe-S-bd"/>
</dbReference>
<dbReference type="PIRSF" id="PIRSF000139">
    <property type="entry name" value="Glc_ox_4Fe-4S"/>
    <property type="match status" value="1"/>
</dbReference>
<evidence type="ECO:0000256" key="5">
    <source>
        <dbReference type="ARBA" id="ARBA00023014"/>
    </source>
</evidence>
<dbReference type="SUPFAM" id="SSF46548">
    <property type="entry name" value="alpha-helical ferredoxin"/>
    <property type="match status" value="1"/>
</dbReference>
<gene>
    <name evidence="7" type="ORF">METZ01_LOCUS65682</name>
</gene>
<dbReference type="PANTHER" id="PTHR32479">
    <property type="entry name" value="GLYCOLATE OXIDASE IRON-SULFUR SUBUNIT"/>
    <property type="match status" value="1"/>
</dbReference>
<dbReference type="GO" id="GO:0046872">
    <property type="term" value="F:metal ion binding"/>
    <property type="evidence" value="ECO:0007669"/>
    <property type="project" value="UniProtKB-KW"/>
</dbReference>
<evidence type="ECO:0000259" key="6">
    <source>
        <dbReference type="PROSITE" id="PS51379"/>
    </source>
</evidence>
<dbReference type="Pfam" id="PF02754">
    <property type="entry name" value="CCG"/>
    <property type="match status" value="2"/>
</dbReference>
<keyword evidence="1" id="KW-0004">4Fe-4S</keyword>
<evidence type="ECO:0000256" key="3">
    <source>
        <dbReference type="ARBA" id="ARBA00022737"/>
    </source>
</evidence>
<dbReference type="GO" id="GO:0016491">
    <property type="term" value="F:oxidoreductase activity"/>
    <property type="evidence" value="ECO:0007669"/>
    <property type="project" value="UniProtKB-ARBA"/>
</dbReference>
<keyword evidence="5" id="KW-0411">Iron-sulfur</keyword>
<dbReference type="Gene3D" id="1.10.1060.10">
    <property type="entry name" value="Alpha-helical ferredoxin"/>
    <property type="match status" value="1"/>
</dbReference>
<proteinExistence type="predicted"/>
<accession>A0A381TB46</accession>
<keyword evidence="4" id="KW-0408">Iron</keyword>
<protein>
    <recommendedName>
        <fullName evidence="6">4Fe-4S ferredoxin-type domain-containing protein</fullName>
    </recommendedName>
</protein>
<organism evidence="7">
    <name type="scientific">marine metagenome</name>
    <dbReference type="NCBI Taxonomy" id="408172"/>
    <lineage>
        <taxon>unclassified sequences</taxon>
        <taxon>metagenomes</taxon>
        <taxon>ecological metagenomes</taxon>
    </lineage>
</organism>
<evidence type="ECO:0000256" key="2">
    <source>
        <dbReference type="ARBA" id="ARBA00022723"/>
    </source>
</evidence>
<dbReference type="AlphaFoldDB" id="A0A381TB46"/>
<evidence type="ECO:0000313" key="7">
    <source>
        <dbReference type="EMBL" id="SVA12828.1"/>
    </source>
</evidence>
<evidence type="ECO:0000256" key="4">
    <source>
        <dbReference type="ARBA" id="ARBA00023004"/>
    </source>
</evidence>
<keyword evidence="3" id="KW-0677">Repeat</keyword>
<dbReference type="GO" id="GO:0051539">
    <property type="term" value="F:4 iron, 4 sulfur cluster binding"/>
    <property type="evidence" value="ECO:0007669"/>
    <property type="project" value="UniProtKB-KW"/>
</dbReference>
<feature type="domain" description="4Fe-4S ferredoxin-type" evidence="6">
    <location>
        <begin position="23"/>
        <end position="55"/>
    </location>
</feature>
<dbReference type="InterPro" id="IPR009051">
    <property type="entry name" value="Helical_ferredxn"/>
</dbReference>